<reference evidence="2 3" key="1">
    <citation type="submission" date="2018-09" db="EMBL/GenBank/DDBJ databases">
        <title>Alcanivorax profundi sp. nov., isolated from 1000 m-depth seawater of the Mariana Trench.</title>
        <authorList>
            <person name="Liu J."/>
        </authorList>
    </citation>
    <scope>NUCLEOTIDE SEQUENCE [LARGE SCALE GENOMIC DNA]</scope>
    <source>
        <strain evidence="2 3">MTEO17</strain>
    </source>
</reference>
<evidence type="ECO:0000313" key="3">
    <source>
        <dbReference type="Proteomes" id="UP000283734"/>
    </source>
</evidence>
<evidence type="ECO:0000313" key="2">
    <source>
        <dbReference type="EMBL" id="RJG18012.1"/>
    </source>
</evidence>
<dbReference type="EMBL" id="QYYA01000002">
    <property type="protein sequence ID" value="RJG18012.1"/>
    <property type="molecule type" value="Genomic_DNA"/>
</dbReference>
<comment type="caution">
    <text evidence="2">The sequence shown here is derived from an EMBL/GenBank/DDBJ whole genome shotgun (WGS) entry which is preliminary data.</text>
</comment>
<gene>
    <name evidence="2" type="ORF">D4A39_05855</name>
</gene>
<organism evidence="2 3">
    <name type="scientific">Alcanivorax profundi</name>
    <dbReference type="NCBI Taxonomy" id="2338368"/>
    <lineage>
        <taxon>Bacteria</taxon>
        <taxon>Pseudomonadati</taxon>
        <taxon>Pseudomonadota</taxon>
        <taxon>Gammaproteobacteria</taxon>
        <taxon>Oceanospirillales</taxon>
        <taxon>Alcanivoracaceae</taxon>
        <taxon>Alcanivorax</taxon>
    </lineage>
</organism>
<accession>A0A418XYB3</accession>
<name>A0A418XYB3_9GAMM</name>
<keyword evidence="3" id="KW-1185">Reference proteome</keyword>
<keyword evidence="1" id="KW-0732">Signal</keyword>
<sequence>MMMRWPFTAMRAWAPAAMALDWMLACGDIELWEWSFGHDPGVAGKLAVEPPLPQEGRGYGVLCVMLGMPAGGVFPNPAFLLQAGGHRRLMTVV</sequence>
<dbReference type="Proteomes" id="UP000283734">
    <property type="component" value="Unassembled WGS sequence"/>
</dbReference>
<dbReference type="AlphaFoldDB" id="A0A418XYB3"/>
<feature type="chain" id="PRO_5019208960" evidence="1">
    <location>
        <begin position="20"/>
        <end position="93"/>
    </location>
</feature>
<protein>
    <submittedName>
        <fullName evidence="2">Uncharacterized protein</fullName>
    </submittedName>
</protein>
<evidence type="ECO:0000256" key="1">
    <source>
        <dbReference type="SAM" id="SignalP"/>
    </source>
</evidence>
<proteinExistence type="predicted"/>
<feature type="signal peptide" evidence="1">
    <location>
        <begin position="1"/>
        <end position="19"/>
    </location>
</feature>